<dbReference type="CDD" id="cd02034">
    <property type="entry name" value="CooC1"/>
    <property type="match status" value="1"/>
</dbReference>
<keyword evidence="2" id="KW-0067">ATP-binding</keyword>
<dbReference type="InterPro" id="IPR050625">
    <property type="entry name" value="ParA/MinD_ATPase"/>
</dbReference>
<name>A0ABX7Q918_9BACT</name>
<accession>A0ABX7Q918</accession>
<dbReference type="EMBL" id="CP071382">
    <property type="protein sequence ID" value="QSV47388.1"/>
    <property type="molecule type" value="Genomic_DNA"/>
</dbReference>
<protein>
    <submittedName>
        <fullName evidence="4">AAA family ATPase</fullName>
    </submittedName>
</protein>
<dbReference type="InterPro" id="IPR014433">
    <property type="entry name" value="CooC"/>
</dbReference>
<reference evidence="4 5" key="1">
    <citation type="submission" date="2021-03" db="EMBL/GenBank/DDBJ databases">
        <title>Geobacter metallireducens gen. nov. sp. nov., a microorganism capable of coupling the complete oxidation of organic compounds to the reduction of iron and other metals.</title>
        <authorList>
            <person name="Li Y."/>
        </authorList>
    </citation>
    <scope>NUCLEOTIDE SEQUENCE [LARGE SCALE GENOMIC DNA]</scope>
    <source>
        <strain evidence="4 5">Jerry-YX</strain>
    </source>
</reference>
<dbReference type="PANTHER" id="PTHR43384:SF6">
    <property type="entry name" value="SEPTUM SITE-DETERMINING PROTEIN MIND HOMOLOG, CHLOROPLASTIC"/>
    <property type="match status" value="1"/>
</dbReference>
<dbReference type="Pfam" id="PF01656">
    <property type="entry name" value="CbiA"/>
    <property type="match status" value="1"/>
</dbReference>
<evidence type="ECO:0000259" key="3">
    <source>
        <dbReference type="Pfam" id="PF01656"/>
    </source>
</evidence>
<keyword evidence="5" id="KW-1185">Reference proteome</keyword>
<dbReference type="PANTHER" id="PTHR43384">
    <property type="entry name" value="SEPTUM SITE-DETERMINING PROTEIN MIND HOMOLOG, CHLOROPLASTIC-RELATED"/>
    <property type="match status" value="1"/>
</dbReference>
<dbReference type="PIRSF" id="PIRSF005647">
    <property type="entry name" value="CooC"/>
    <property type="match status" value="1"/>
</dbReference>
<dbReference type="InterPro" id="IPR027417">
    <property type="entry name" value="P-loop_NTPase"/>
</dbReference>
<organism evidence="4 5">
    <name type="scientific">Geobacter benzoatilyticus</name>
    <dbReference type="NCBI Taxonomy" id="2815309"/>
    <lineage>
        <taxon>Bacteria</taxon>
        <taxon>Pseudomonadati</taxon>
        <taxon>Thermodesulfobacteriota</taxon>
        <taxon>Desulfuromonadia</taxon>
        <taxon>Geobacterales</taxon>
        <taxon>Geobacteraceae</taxon>
        <taxon>Geobacter</taxon>
    </lineage>
</organism>
<evidence type="ECO:0000256" key="1">
    <source>
        <dbReference type="ARBA" id="ARBA00022741"/>
    </source>
</evidence>
<dbReference type="InterPro" id="IPR002586">
    <property type="entry name" value="CobQ/CobB/MinD/ParA_Nub-bd_dom"/>
</dbReference>
<sequence>MKIAITGKGGVGKTTLAGMLARAFAADGRRVLAIDADPDANLASALGVPAEEGARLTPISKMKELAKERTGAGDGQGSLFRLNPTVSDLPERYGIEHKGVRLLQMGTVEQGGSGCVCPEHTIVKRLMKHLLLERDDVVIMDMEAGIEHLGRGTAESVDALVIVVEPGQRSMQTARQINALAGDIGIKNIFLVGSKIRDDADCRFISAAMPPVSLLGFISLSEEIRAADRDGESPFDGGGKARSEALKIKDILTSQLGRSGPAHEVGSNR</sequence>
<keyword evidence="1" id="KW-0547">Nucleotide-binding</keyword>
<evidence type="ECO:0000313" key="4">
    <source>
        <dbReference type="EMBL" id="QSV47388.1"/>
    </source>
</evidence>
<gene>
    <name evidence="4" type="ORF">JZM60_09730</name>
</gene>
<proteinExistence type="predicted"/>
<dbReference type="SUPFAM" id="SSF52540">
    <property type="entry name" value="P-loop containing nucleoside triphosphate hydrolases"/>
    <property type="match status" value="1"/>
</dbReference>
<dbReference type="Proteomes" id="UP000663651">
    <property type="component" value="Chromosome"/>
</dbReference>
<feature type="domain" description="CobQ/CobB/MinD/ParA nucleotide binding" evidence="3">
    <location>
        <begin position="4"/>
        <end position="232"/>
    </location>
</feature>
<evidence type="ECO:0000256" key="2">
    <source>
        <dbReference type="ARBA" id="ARBA00022840"/>
    </source>
</evidence>
<dbReference type="Gene3D" id="3.40.50.300">
    <property type="entry name" value="P-loop containing nucleotide triphosphate hydrolases"/>
    <property type="match status" value="1"/>
</dbReference>
<evidence type="ECO:0000313" key="5">
    <source>
        <dbReference type="Proteomes" id="UP000663651"/>
    </source>
</evidence>